<evidence type="ECO:0000313" key="3">
    <source>
        <dbReference type="Proteomes" id="UP000032614"/>
    </source>
</evidence>
<dbReference type="RefSeq" id="WP_028197080.1">
    <property type="nucleotide sequence ID" value="NZ_CADFGE010000013.1"/>
</dbReference>
<reference evidence="2 4" key="2">
    <citation type="submission" date="2020-08" db="EMBL/GenBank/DDBJ databases">
        <title>Genomic Encyclopedia of Type Strains, Phase IV (KMG-V): Genome sequencing to study the core and pangenomes of soil and plant-associated prokaryotes.</title>
        <authorList>
            <person name="Whitman W."/>
        </authorList>
    </citation>
    <scope>NUCLEOTIDE SEQUENCE [LARGE SCALE GENOMIC DNA]</scope>
    <source>
        <strain evidence="2 4">SEMIA 4013</strain>
    </source>
</reference>
<dbReference type="AlphaFoldDB" id="A0AAW3V284"/>
<dbReference type="InterPro" id="IPR027396">
    <property type="entry name" value="DsrEFH-like"/>
</dbReference>
<geneLocation type="plasmid" evidence="1 3">
    <name>pBIL</name>
</geneLocation>
<evidence type="ECO:0000313" key="1">
    <source>
        <dbReference type="EMBL" id="AJZ56058.1"/>
    </source>
</evidence>
<dbReference type="Proteomes" id="UP000032614">
    <property type="component" value="Plasmid pBIL"/>
</dbReference>
<organism evidence="2 4">
    <name type="scientific">Paraburkholderia fungorum</name>
    <dbReference type="NCBI Taxonomy" id="134537"/>
    <lineage>
        <taxon>Bacteria</taxon>
        <taxon>Pseudomonadati</taxon>
        <taxon>Pseudomonadota</taxon>
        <taxon>Betaproteobacteria</taxon>
        <taxon>Burkholderiales</taxon>
        <taxon>Burkholderiaceae</taxon>
        <taxon>Paraburkholderia</taxon>
    </lineage>
</organism>
<protein>
    <submittedName>
        <fullName evidence="1">DsrH like family protein</fullName>
    </submittedName>
    <submittedName>
        <fullName evidence="2">Sulfur transfer complex TusBCD TusB component (DsrH family)</fullName>
    </submittedName>
</protein>
<dbReference type="GeneID" id="66513456"/>
<dbReference type="SUPFAM" id="SSF75169">
    <property type="entry name" value="DsrEFH-like"/>
    <property type="match status" value="1"/>
</dbReference>
<dbReference type="EMBL" id="JACIIK010000011">
    <property type="protein sequence ID" value="MBB6204958.1"/>
    <property type="molecule type" value="Genomic_DNA"/>
</dbReference>
<accession>A0AAW3V284</accession>
<dbReference type="KEGG" id="bfn:OI25_8269"/>
<dbReference type="Proteomes" id="UP000518681">
    <property type="component" value="Unassembled WGS sequence"/>
</dbReference>
<proteinExistence type="predicted"/>
<dbReference type="Gene3D" id="3.40.1260.10">
    <property type="entry name" value="DsrEFH-like"/>
    <property type="match status" value="1"/>
</dbReference>
<sequence>MKALNIVESAYRATLEEQDDTIVWLTAALKGAGAELSVLLRGNAVNYAVKGQDASGLSFGSWDQTRPPRIGSDIASLMDEGINVYVLTDDLVERGIADDEVIPGARKVGHERLPELFAAHDQVWHW</sequence>
<reference evidence="1 3" key="1">
    <citation type="journal article" date="2015" name="Genome Announc.">
        <title>Complete genome sequences for 59 burkholderia isolates, both pathogenic and near neighbor.</title>
        <authorList>
            <person name="Johnson S.L."/>
            <person name="Bishop-Lilly K.A."/>
            <person name="Ladner J.T."/>
            <person name="Daligault H.E."/>
            <person name="Davenport K.W."/>
            <person name="Jaissle J."/>
            <person name="Frey K.G."/>
            <person name="Koroleva G.I."/>
            <person name="Bruce D.C."/>
            <person name="Coyne S.R."/>
            <person name="Broomall S.M."/>
            <person name="Li P.E."/>
            <person name="Teshima H."/>
            <person name="Gibbons H.S."/>
            <person name="Palacios G.F."/>
            <person name="Rosenzweig C.N."/>
            <person name="Redden C.L."/>
            <person name="Xu Y."/>
            <person name="Minogue T.D."/>
            <person name="Chain P.S."/>
        </authorList>
    </citation>
    <scope>NUCLEOTIDE SEQUENCE [LARGE SCALE GENOMIC DNA]</scope>
    <source>
        <strain evidence="1 3">ATCC BAA-463</strain>
        <plasmid evidence="1 3">pBIL</plasmid>
    </source>
</reference>
<dbReference type="EMBL" id="CP010024">
    <property type="protein sequence ID" value="AJZ56058.1"/>
    <property type="molecule type" value="Genomic_DNA"/>
</dbReference>
<keyword evidence="1" id="KW-0614">Plasmid</keyword>
<evidence type="ECO:0000313" key="4">
    <source>
        <dbReference type="Proteomes" id="UP000518681"/>
    </source>
</evidence>
<gene>
    <name evidence="2" type="ORF">GGD69_005852</name>
    <name evidence="1" type="ORF">OI25_8269</name>
</gene>
<evidence type="ECO:0000313" key="2">
    <source>
        <dbReference type="EMBL" id="MBB6204958.1"/>
    </source>
</evidence>
<name>A0AAW3V284_9BURK</name>